<keyword evidence="2 9" id="KW-0812">Transmembrane</keyword>
<dbReference type="PANTHER" id="PTHR24186:SF50">
    <property type="entry name" value="ANKYRIN REPEAT-CONTAINING PROTEIN ITN1-LIKE ISOFORM X1"/>
    <property type="match status" value="1"/>
</dbReference>
<evidence type="ECO:0000256" key="7">
    <source>
        <dbReference type="PROSITE-ProRule" id="PRU00023"/>
    </source>
</evidence>
<keyword evidence="5 7" id="KW-0040">ANK repeat</keyword>
<feature type="transmembrane region" description="Helical" evidence="9">
    <location>
        <begin position="621"/>
        <end position="641"/>
    </location>
</feature>
<evidence type="ECO:0000256" key="9">
    <source>
        <dbReference type="SAM" id="Phobius"/>
    </source>
</evidence>
<gene>
    <name evidence="11" type="ORF">URODEC1_LOCUS66654</name>
</gene>
<keyword evidence="4 9" id="KW-1133">Transmembrane helix</keyword>
<feature type="compositionally biased region" description="Polar residues" evidence="8">
    <location>
        <begin position="159"/>
        <end position="174"/>
    </location>
</feature>
<dbReference type="InterPro" id="IPR002110">
    <property type="entry name" value="Ankyrin_rpt"/>
</dbReference>
<evidence type="ECO:0000256" key="2">
    <source>
        <dbReference type="ARBA" id="ARBA00022692"/>
    </source>
</evidence>
<dbReference type="InterPro" id="IPR026961">
    <property type="entry name" value="PGG_dom"/>
</dbReference>
<keyword evidence="6 9" id="KW-0472">Membrane</keyword>
<evidence type="ECO:0000256" key="8">
    <source>
        <dbReference type="SAM" id="MobiDB-lite"/>
    </source>
</evidence>
<comment type="subcellular location">
    <subcellularLocation>
        <location evidence="1">Membrane</location>
        <topology evidence="1">Multi-pass membrane protein</topology>
    </subcellularLocation>
</comment>
<dbReference type="GO" id="GO:0016020">
    <property type="term" value="C:membrane"/>
    <property type="evidence" value="ECO:0007669"/>
    <property type="project" value="UniProtKB-SubCell"/>
</dbReference>
<evidence type="ECO:0000313" key="12">
    <source>
        <dbReference type="Proteomes" id="UP001497457"/>
    </source>
</evidence>
<feature type="repeat" description="ANK" evidence="7">
    <location>
        <begin position="281"/>
        <end position="313"/>
    </location>
</feature>
<evidence type="ECO:0000256" key="3">
    <source>
        <dbReference type="ARBA" id="ARBA00022737"/>
    </source>
</evidence>
<keyword evidence="3" id="KW-0677">Repeat</keyword>
<protein>
    <recommendedName>
        <fullName evidence="10">PGG domain-containing protein</fullName>
    </recommendedName>
</protein>
<evidence type="ECO:0000313" key="11">
    <source>
        <dbReference type="EMBL" id="CAL5003989.1"/>
    </source>
</evidence>
<accession>A0ABC9BQB9</accession>
<dbReference type="Proteomes" id="UP001497457">
    <property type="component" value="Chromosome 26rd"/>
</dbReference>
<feature type="transmembrane region" description="Helical" evidence="9">
    <location>
        <begin position="661"/>
        <end position="686"/>
    </location>
</feature>
<feature type="region of interest" description="Disordered" evidence="8">
    <location>
        <begin position="121"/>
        <end position="174"/>
    </location>
</feature>
<reference evidence="11" key="1">
    <citation type="submission" date="2024-10" db="EMBL/GenBank/DDBJ databases">
        <authorList>
            <person name="Ryan C."/>
        </authorList>
    </citation>
    <scope>NUCLEOTIDE SEQUENCE [LARGE SCALE GENOMIC DNA]</scope>
</reference>
<evidence type="ECO:0000259" key="10">
    <source>
        <dbReference type="Pfam" id="PF13962"/>
    </source>
</evidence>
<dbReference type="SUPFAM" id="SSF48403">
    <property type="entry name" value="Ankyrin repeat"/>
    <property type="match status" value="1"/>
</dbReference>
<keyword evidence="12" id="KW-1185">Reference proteome</keyword>
<feature type="repeat" description="ANK" evidence="7">
    <location>
        <begin position="238"/>
        <end position="259"/>
    </location>
</feature>
<dbReference type="Gene3D" id="1.25.40.20">
    <property type="entry name" value="Ankyrin repeat-containing domain"/>
    <property type="match status" value="2"/>
</dbReference>
<feature type="compositionally biased region" description="Polar residues" evidence="8">
    <location>
        <begin position="126"/>
        <end position="152"/>
    </location>
</feature>
<evidence type="ECO:0000256" key="5">
    <source>
        <dbReference type="ARBA" id="ARBA00023043"/>
    </source>
</evidence>
<dbReference type="Pfam" id="PF12796">
    <property type="entry name" value="Ank_2"/>
    <property type="match status" value="1"/>
</dbReference>
<feature type="transmembrane region" description="Helical" evidence="9">
    <location>
        <begin position="769"/>
        <end position="798"/>
    </location>
</feature>
<dbReference type="PROSITE" id="PS50297">
    <property type="entry name" value="ANK_REP_REGION"/>
    <property type="match status" value="1"/>
</dbReference>
<dbReference type="Pfam" id="PF13962">
    <property type="entry name" value="PGG"/>
    <property type="match status" value="1"/>
</dbReference>
<evidence type="ECO:0000256" key="1">
    <source>
        <dbReference type="ARBA" id="ARBA00004141"/>
    </source>
</evidence>
<dbReference type="PANTHER" id="PTHR24186">
    <property type="entry name" value="PROTEIN PHOSPHATASE 1 REGULATORY SUBUNIT"/>
    <property type="match status" value="1"/>
</dbReference>
<name>A0ABC9BQB9_9POAL</name>
<dbReference type="SMART" id="SM00248">
    <property type="entry name" value="ANK"/>
    <property type="match status" value="8"/>
</dbReference>
<organism evidence="11 12">
    <name type="scientific">Urochloa decumbens</name>
    <dbReference type="NCBI Taxonomy" id="240449"/>
    <lineage>
        <taxon>Eukaryota</taxon>
        <taxon>Viridiplantae</taxon>
        <taxon>Streptophyta</taxon>
        <taxon>Embryophyta</taxon>
        <taxon>Tracheophyta</taxon>
        <taxon>Spermatophyta</taxon>
        <taxon>Magnoliopsida</taxon>
        <taxon>Liliopsida</taxon>
        <taxon>Poales</taxon>
        <taxon>Poaceae</taxon>
        <taxon>PACMAD clade</taxon>
        <taxon>Panicoideae</taxon>
        <taxon>Panicodae</taxon>
        <taxon>Paniceae</taxon>
        <taxon>Melinidinae</taxon>
        <taxon>Urochloa</taxon>
    </lineage>
</organism>
<dbReference type="EMBL" id="OZ075136">
    <property type="protein sequence ID" value="CAL5003989.1"/>
    <property type="molecule type" value="Genomic_DNA"/>
</dbReference>
<dbReference type="InterPro" id="IPR036770">
    <property type="entry name" value="Ankyrin_rpt-contain_sf"/>
</dbReference>
<dbReference type="PROSITE" id="PS50088">
    <property type="entry name" value="ANK_REPEAT"/>
    <property type="match status" value="2"/>
</dbReference>
<feature type="transmembrane region" description="Helical" evidence="9">
    <location>
        <begin position="730"/>
        <end position="748"/>
    </location>
</feature>
<proteinExistence type="predicted"/>
<dbReference type="AlphaFoldDB" id="A0ABC9BQB9"/>
<evidence type="ECO:0000256" key="4">
    <source>
        <dbReference type="ARBA" id="ARBA00022989"/>
    </source>
</evidence>
<feature type="domain" description="PGG" evidence="10">
    <location>
        <begin position="613"/>
        <end position="726"/>
    </location>
</feature>
<sequence length="801" mass="87493">MASSNDERPPVLHMEATPAKLLVASDRHNCKKLKDLLNRENVKVMVAVLTMPAGSDEEDSKPAHMFMDPRLLMASRNGDCSELENLLRNNQQEQETTPAEDHFIIQISEQSSRVVNVAGEGINHLGDNTGSEGSNQPSQASVNSTVLQAFTDTSEDNPLGNSSSTDANLAQQESTVNAVEGAHHPAAISFLLNGVTFDSEEDSALHVVAAAGDTEQYVKCAEMIYGEATHLLDATNKNGDTPLHRAATAGNLNMVSRLMALAENKHGGRSMKSLLSKTNKAGETVLHCAIRGGNIDVINKLLSKDPELGRVPNEDTSPLFLAISLRRLDIAAELFQLCSALSYSGPGGQNILHIAVFQDKALQLLLEWCRSKNLSMVQLTRQADIYGSTPLHLAASVDEWHRSFSILFMDFMTAHFGFPFCVLHRIERKGPTSLLIEANKSSLFHPDKMGSYPIHVAAAAGRVKSVVIILERFPSCATLRDGRGRTFLHVAVEKKKWVVVAFACQSPQFESILNMQDSEGNSALCLAVEAGDQWIFNCLFQNHRVLLDLSNKNGVTAHDLADLKIPGQFYFSRNPRSMILRALQFANAAVSDSRPDHMHGKDTRIIDEDKESEKLTNASQVMGVVSVLVATVTFAAAFTLPGGYRADDHDDAGTPTLAGSYAFDAFVISVALAFICSLLATVGLIFSGFASVDYSVRGRFSDRSKLLLHSSVRSLAVAFAIAIYLVMAPVALKTAIAVCIIICIGLLYQNWAFRQDIILANTIRKRFGIWEALGCSIFDEVFQNFFSLVIIFVLPLFLKSH</sequence>
<evidence type="ECO:0000256" key="6">
    <source>
        <dbReference type="ARBA" id="ARBA00023136"/>
    </source>
</evidence>